<evidence type="ECO:0000256" key="3">
    <source>
        <dbReference type="ARBA" id="ARBA00022737"/>
    </source>
</evidence>
<dbReference type="RefSeq" id="WP_004623782.1">
    <property type="nucleotide sequence ID" value="NZ_AORV01000018.1"/>
</dbReference>
<dbReference type="GO" id="GO:0005576">
    <property type="term" value="C:extracellular region"/>
    <property type="evidence" value="ECO:0007669"/>
    <property type="project" value="UniProtKB-SubCell"/>
</dbReference>
<dbReference type="CDD" id="cd08548">
    <property type="entry name" value="Type_I_cohesin_like"/>
    <property type="match status" value="1"/>
</dbReference>
<dbReference type="SUPFAM" id="SSF49384">
    <property type="entry name" value="Carbohydrate-binding domain"/>
    <property type="match status" value="1"/>
</dbReference>
<dbReference type="eggNOG" id="ENOG5033T4I">
    <property type="taxonomic scope" value="Bacteria"/>
</dbReference>
<dbReference type="Pfam" id="PF00963">
    <property type="entry name" value="Cohesin"/>
    <property type="match status" value="1"/>
</dbReference>
<dbReference type="GO" id="GO:0000272">
    <property type="term" value="P:polysaccharide catabolic process"/>
    <property type="evidence" value="ECO:0007669"/>
    <property type="project" value="InterPro"/>
</dbReference>
<evidence type="ECO:0000313" key="6">
    <source>
        <dbReference type="Proteomes" id="UP000014155"/>
    </source>
</evidence>
<name>S0FML8_RUMCE</name>
<dbReference type="EMBL" id="AORV01000018">
    <property type="protein sequence ID" value="EMS73470.1"/>
    <property type="molecule type" value="Genomic_DNA"/>
</dbReference>
<protein>
    <submittedName>
        <fullName evidence="5">Cohesin domain-containing protein</fullName>
    </submittedName>
</protein>
<dbReference type="GO" id="GO:0030246">
    <property type="term" value="F:carbohydrate binding"/>
    <property type="evidence" value="ECO:0007669"/>
    <property type="project" value="InterPro"/>
</dbReference>
<accession>S0FML8</accession>
<evidence type="ECO:0000256" key="2">
    <source>
        <dbReference type="ARBA" id="ARBA00022525"/>
    </source>
</evidence>
<gene>
    <name evidence="5" type="ORF">CTER_0520</name>
</gene>
<dbReference type="InterPro" id="IPR002102">
    <property type="entry name" value="Cohesin_dom"/>
</dbReference>
<feature type="domain" description="Cohesin" evidence="4">
    <location>
        <begin position="54"/>
        <end position="189"/>
    </location>
</feature>
<dbReference type="Proteomes" id="UP000014155">
    <property type="component" value="Unassembled WGS sequence"/>
</dbReference>
<sequence>MKKILLGIVIIICICVITIFGVNYMSASETAKVSDVSANQAATTVIQASGGESEIEIGSGNGTGGSTVTIPVSVNTVPEKGIGSFNFNIKYDTGILEAVEVKPGAALVSEADFDYTINNETGTVTFLFACSNNGKDSVTKPGVITNLSFKIKENAKKGVAAIASDTSGAFGDTAFNRINAVFKEGGIKVD</sequence>
<dbReference type="STRING" id="1195236.CTER_0520"/>
<keyword evidence="3" id="KW-0677">Repeat</keyword>
<evidence type="ECO:0000256" key="1">
    <source>
        <dbReference type="ARBA" id="ARBA00004613"/>
    </source>
</evidence>
<dbReference type="PATRIC" id="fig|1195236.3.peg.841"/>
<dbReference type="Gene3D" id="2.60.40.680">
    <property type="match status" value="1"/>
</dbReference>
<reference evidence="5 6" key="1">
    <citation type="journal article" date="2013" name="Genome Announc.">
        <title>Draft Genome Sequence of the Cellulolytic, Mesophilic, Anaerobic Bacterium Clostridium termitidis Strain CT1112 (DSM 5398).</title>
        <authorList>
            <person name="Lal S."/>
            <person name="Ramachandran U."/>
            <person name="Zhang X."/>
            <person name="Munir R."/>
            <person name="Sparling R."/>
            <person name="Levin D.B."/>
        </authorList>
    </citation>
    <scope>NUCLEOTIDE SEQUENCE [LARGE SCALE GENOMIC DNA]</scope>
    <source>
        <strain evidence="5 6">CT1112</strain>
    </source>
</reference>
<comment type="caution">
    <text evidence="5">The sequence shown here is derived from an EMBL/GenBank/DDBJ whole genome shotgun (WGS) entry which is preliminary data.</text>
</comment>
<keyword evidence="6" id="KW-1185">Reference proteome</keyword>
<evidence type="ECO:0000313" key="5">
    <source>
        <dbReference type="EMBL" id="EMS73470.1"/>
    </source>
</evidence>
<comment type="subcellular location">
    <subcellularLocation>
        <location evidence="1">Secreted</location>
    </subcellularLocation>
</comment>
<dbReference type="InterPro" id="IPR008965">
    <property type="entry name" value="CBM2/CBM3_carb-bd_dom_sf"/>
</dbReference>
<dbReference type="AlphaFoldDB" id="S0FML8"/>
<organism evidence="5 6">
    <name type="scientific">Ruminiclostridium cellobioparum subsp. termitidis CT1112</name>
    <dbReference type="NCBI Taxonomy" id="1195236"/>
    <lineage>
        <taxon>Bacteria</taxon>
        <taxon>Bacillati</taxon>
        <taxon>Bacillota</taxon>
        <taxon>Clostridia</taxon>
        <taxon>Eubacteriales</taxon>
        <taxon>Oscillospiraceae</taxon>
        <taxon>Ruminiclostridium</taxon>
    </lineage>
</organism>
<keyword evidence="2" id="KW-0964">Secreted</keyword>
<evidence type="ECO:0000259" key="4">
    <source>
        <dbReference type="Pfam" id="PF00963"/>
    </source>
</evidence>
<proteinExistence type="predicted"/>